<dbReference type="PROSITE" id="PS50983">
    <property type="entry name" value="FE_B12_PBP"/>
    <property type="match status" value="1"/>
</dbReference>
<name>A0A3G9JI06_9BACL</name>
<organism evidence="2 3">
    <name type="scientific">Paenibacillus baekrokdamisoli</name>
    <dbReference type="NCBI Taxonomy" id="1712516"/>
    <lineage>
        <taxon>Bacteria</taxon>
        <taxon>Bacillati</taxon>
        <taxon>Bacillota</taxon>
        <taxon>Bacilli</taxon>
        <taxon>Bacillales</taxon>
        <taxon>Paenibacillaceae</taxon>
        <taxon>Paenibacillus</taxon>
    </lineage>
</organism>
<dbReference type="Proteomes" id="UP000275368">
    <property type="component" value="Chromosome"/>
</dbReference>
<comment type="similarity">
    <text evidence="1">Belongs to the bacterial solute-binding protein 8 family.</text>
</comment>
<evidence type="ECO:0000313" key="2">
    <source>
        <dbReference type="EMBL" id="BBH24583.1"/>
    </source>
</evidence>
<accession>A0A3G9JI06</accession>
<dbReference type="InterPro" id="IPR050902">
    <property type="entry name" value="ABC_Transporter_SBP"/>
</dbReference>
<dbReference type="KEGG" id="pbk:Back11_59280"/>
<protein>
    <submittedName>
        <fullName evidence="2">Uncharacterized protein</fullName>
    </submittedName>
</protein>
<reference evidence="2 3" key="1">
    <citation type="submission" date="2018-11" db="EMBL/GenBank/DDBJ databases">
        <title>Complete genome sequence of Paenibacillus baekrokdamisoli strain KCTC 33723.</title>
        <authorList>
            <person name="Kang S.W."/>
            <person name="Lee K.C."/>
            <person name="Kim K.K."/>
            <person name="Kim J.S."/>
            <person name="Kim D.S."/>
            <person name="Ko S.H."/>
            <person name="Yang S.H."/>
            <person name="Lee J.S."/>
        </authorList>
    </citation>
    <scope>NUCLEOTIDE SEQUENCE [LARGE SCALE GENOMIC DNA]</scope>
    <source>
        <strain evidence="2 3">KCTC 33723</strain>
    </source>
</reference>
<dbReference type="Gene3D" id="3.40.50.1980">
    <property type="entry name" value="Nitrogenase molybdenum iron protein domain"/>
    <property type="match status" value="2"/>
</dbReference>
<dbReference type="InterPro" id="IPR012854">
    <property type="entry name" value="Cu_amine_oxidase-like_N"/>
</dbReference>
<dbReference type="InterPro" id="IPR002491">
    <property type="entry name" value="ABC_transptr_periplasmic_BD"/>
</dbReference>
<dbReference type="Gene3D" id="3.30.457.10">
    <property type="entry name" value="Copper amine oxidase-like, N-terminal domain"/>
    <property type="match status" value="1"/>
</dbReference>
<dbReference type="AlphaFoldDB" id="A0A3G9JI06"/>
<dbReference type="GO" id="GO:0071281">
    <property type="term" value="P:cellular response to iron ion"/>
    <property type="evidence" value="ECO:0007669"/>
    <property type="project" value="TreeGrafter"/>
</dbReference>
<dbReference type="Pfam" id="PF07833">
    <property type="entry name" value="Cu_amine_oxidN1"/>
    <property type="match status" value="1"/>
</dbReference>
<dbReference type="RefSeq" id="WP_125664892.1">
    <property type="nucleotide sequence ID" value="NZ_AP019308.1"/>
</dbReference>
<dbReference type="InterPro" id="IPR036582">
    <property type="entry name" value="Mao_N_sf"/>
</dbReference>
<keyword evidence="3" id="KW-1185">Reference proteome</keyword>
<dbReference type="PANTHER" id="PTHR30535">
    <property type="entry name" value="VITAMIN B12-BINDING PROTEIN"/>
    <property type="match status" value="1"/>
</dbReference>
<gene>
    <name evidence="2" type="ORF">Back11_59280</name>
</gene>
<dbReference type="PANTHER" id="PTHR30535:SF34">
    <property type="entry name" value="MOLYBDATE-BINDING PROTEIN MOLA"/>
    <property type="match status" value="1"/>
</dbReference>
<sequence>MFRKALTGLLAASVLLAPVTTTGKGNFASAASAASAAIKVTLDGKAVSLDAVPQVVNGRTLVPYSSIVNALGGKASWDSKSKTISANQGGNNVKLTVGSSSAYINGVRTTLDAAPVFVNGKTFVPLRLISEAFGKWVTYHKNISTVALSSKLTVQTSTGSFTLNKKPRRIVTLASSDTEIIYSLGGSVVGRPTAIGAVYPAEAAAVPEVGSSHGILFEKLATLKPDLVIASPSLKTQQATIEKLGAQVMFNSHNTYDEIQASVRLYGRILSQETKAEQLIKGMDKKVDSLTKPKVKPKTLIVYGSASSFVIALPTSYPGNFLELSGGKNVASDFPKMDTMPQYAELSLERIIASNPDLILFITHGDAAEVKASFKKQFETNAAWKSLSAVKNDQFEVLPSDLFAANPGLRAPQAIETINKLLLQVK</sequence>
<dbReference type="SUPFAM" id="SSF55383">
    <property type="entry name" value="Copper amine oxidase, domain N"/>
    <property type="match status" value="1"/>
</dbReference>
<dbReference type="EMBL" id="AP019308">
    <property type="protein sequence ID" value="BBH24583.1"/>
    <property type="molecule type" value="Genomic_DNA"/>
</dbReference>
<dbReference type="OrthoDB" id="9816357at2"/>
<proteinExistence type="inferred from homology"/>
<dbReference type="SUPFAM" id="SSF53807">
    <property type="entry name" value="Helical backbone' metal receptor"/>
    <property type="match status" value="1"/>
</dbReference>
<evidence type="ECO:0000313" key="3">
    <source>
        <dbReference type="Proteomes" id="UP000275368"/>
    </source>
</evidence>
<dbReference type="Pfam" id="PF01497">
    <property type="entry name" value="Peripla_BP_2"/>
    <property type="match status" value="1"/>
</dbReference>
<evidence type="ECO:0000256" key="1">
    <source>
        <dbReference type="ARBA" id="ARBA00008814"/>
    </source>
</evidence>